<name>A0A059FQ98_9PROT</name>
<feature type="compositionally biased region" description="Basic and acidic residues" evidence="1">
    <location>
        <begin position="160"/>
        <end position="187"/>
    </location>
</feature>
<feature type="signal peptide" evidence="2">
    <location>
        <begin position="1"/>
        <end position="22"/>
    </location>
</feature>
<proteinExistence type="predicted"/>
<dbReference type="AlphaFoldDB" id="A0A059FQ98"/>
<evidence type="ECO:0000256" key="1">
    <source>
        <dbReference type="SAM" id="MobiDB-lite"/>
    </source>
</evidence>
<dbReference type="GO" id="GO:0005509">
    <property type="term" value="F:calcium ion binding"/>
    <property type="evidence" value="ECO:0007669"/>
    <property type="project" value="InterPro"/>
</dbReference>
<protein>
    <recommendedName>
        <fullName evidence="3">EF-hand domain-containing protein</fullName>
    </recommendedName>
</protein>
<dbReference type="OrthoDB" id="7619587at2"/>
<dbReference type="SUPFAM" id="SSF47473">
    <property type="entry name" value="EF-hand"/>
    <property type="match status" value="1"/>
</dbReference>
<evidence type="ECO:0000313" key="5">
    <source>
        <dbReference type="Proteomes" id="UP000025171"/>
    </source>
</evidence>
<dbReference type="STRING" id="1280950.HJO_07552"/>
<dbReference type="InterPro" id="IPR018247">
    <property type="entry name" value="EF_Hand_1_Ca_BS"/>
</dbReference>
<feature type="chain" id="PRO_5001577614" description="EF-hand domain-containing protein" evidence="2">
    <location>
        <begin position="23"/>
        <end position="187"/>
    </location>
</feature>
<evidence type="ECO:0000256" key="2">
    <source>
        <dbReference type="SAM" id="SignalP"/>
    </source>
</evidence>
<feature type="domain" description="EF-hand" evidence="3">
    <location>
        <begin position="63"/>
        <end position="79"/>
    </location>
</feature>
<dbReference type="PATRIC" id="fig|1280950.3.peg.1514"/>
<dbReference type="RefSeq" id="WP_156945483.1">
    <property type="nucleotide sequence ID" value="NZ_ARYK01000003.1"/>
</dbReference>
<sequence>MRQTVLAITVSALLCLAGTAVAQEPDALDEVVRLPGQGQVKADAYPGRRAHTRLVPGGGLIMSFDADGDGRVTPAELQEGAIRAFAAADTNAEGSLSALEQQAWAKSLPTHDDTLANPVRFDPNLDRVVDKSEFLDVIAQLAAAYTDAATGDVLISSLDAPERDRDRDRPEQRELSDLGRTGGLERR</sequence>
<dbReference type="Proteomes" id="UP000025171">
    <property type="component" value="Unassembled WGS sequence"/>
</dbReference>
<gene>
    <name evidence="4" type="ORF">HJO_07552</name>
</gene>
<dbReference type="eggNOG" id="ENOG50315KZ">
    <property type="taxonomic scope" value="Bacteria"/>
</dbReference>
<dbReference type="Pfam" id="PF13202">
    <property type="entry name" value="EF-hand_5"/>
    <property type="match status" value="1"/>
</dbReference>
<dbReference type="InterPro" id="IPR002048">
    <property type="entry name" value="EF_hand_dom"/>
</dbReference>
<feature type="region of interest" description="Disordered" evidence="1">
    <location>
        <begin position="159"/>
        <end position="187"/>
    </location>
</feature>
<organism evidence="4 5">
    <name type="scientific">Hyphomonas johnsonii MHS-2</name>
    <dbReference type="NCBI Taxonomy" id="1280950"/>
    <lineage>
        <taxon>Bacteria</taxon>
        <taxon>Pseudomonadati</taxon>
        <taxon>Pseudomonadota</taxon>
        <taxon>Alphaproteobacteria</taxon>
        <taxon>Hyphomonadales</taxon>
        <taxon>Hyphomonadaceae</taxon>
        <taxon>Hyphomonas</taxon>
    </lineage>
</organism>
<accession>A0A059FQ98</accession>
<evidence type="ECO:0000313" key="4">
    <source>
        <dbReference type="EMBL" id="KCZ92792.1"/>
    </source>
</evidence>
<keyword evidence="2" id="KW-0732">Signal</keyword>
<dbReference type="EMBL" id="ARYK01000003">
    <property type="protein sequence ID" value="KCZ92792.1"/>
    <property type="molecule type" value="Genomic_DNA"/>
</dbReference>
<reference evidence="4 5" key="1">
    <citation type="journal article" date="2014" name="Antonie Van Leeuwenhoek">
        <title>Hyphomonas beringensis sp. nov. and Hyphomonas chukchiensis sp. nov., isolated from surface seawater of the Bering Sea and Chukchi Sea.</title>
        <authorList>
            <person name="Li C."/>
            <person name="Lai Q."/>
            <person name="Li G."/>
            <person name="Dong C."/>
            <person name="Wang J."/>
            <person name="Liao Y."/>
            <person name="Shao Z."/>
        </authorList>
    </citation>
    <scope>NUCLEOTIDE SEQUENCE [LARGE SCALE GENOMIC DNA]</scope>
    <source>
        <strain evidence="4 5">MHS-2</strain>
    </source>
</reference>
<dbReference type="InterPro" id="IPR011992">
    <property type="entry name" value="EF-hand-dom_pair"/>
</dbReference>
<evidence type="ECO:0000259" key="3">
    <source>
        <dbReference type="Pfam" id="PF13202"/>
    </source>
</evidence>
<keyword evidence="5" id="KW-1185">Reference proteome</keyword>
<dbReference type="Gene3D" id="1.10.238.10">
    <property type="entry name" value="EF-hand"/>
    <property type="match status" value="1"/>
</dbReference>
<dbReference type="PROSITE" id="PS00018">
    <property type="entry name" value="EF_HAND_1"/>
    <property type="match status" value="1"/>
</dbReference>
<comment type="caution">
    <text evidence="4">The sequence shown here is derived from an EMBL/GenBank/DDBJ whole genome shotgun (WGS) entry which is preliminary data.</text>
</comment>